<name>A0A370DXV2_9GAMM</name>
<dbReference type="GO" id="GO:0016491">
    <property type="term" value="F:oxidoreductase activity"/>
    <property type="evidence" value="ECO:0007669"/>
    <property type="project" value="InterPro"/>
</dbReference>
<dbReference type="GO" id="GO:0046872">
    <property type="term" value="F:metal ion binding"/>
    <property type="evidence" value="ECO:0007669"/>
    <property type="project" value="InterPro"/>
</dbReference>
<protein>
    <submittedName>
        <fullName evidence="2">Rubrerythrin</fullName>
    </submittedName>
</protein>
<dbReference type="Gene3D" id="1.20.1260.10">
    <property type="match status" value="1"/>
</dbReference>
<dbReference type="Proteomes" id="UP000255508">
    <property type="component" value="Unassembled WGS sequence"/>
</dbReference>
<comment type="caution">
    <text evidence="2">The sequence shown here is derived from an EMBL/GenBank/DDBJ whole genome shotgun (WGS) entry which is preliminary data.</text>
</comment>
<dbReference type="PANTHER" id="PTHR33531">
    <property type="entry name" value="RUBRERYTHRIN SUBFAMILY"/>
    <property type="match status" value="1"/>
</dbReference>
<evidence type="ECO:0000313" key="2">
    <source>
        <dbReference type="EMBL" id="RDH89898.1"/>
    </source>
</evidence>
<dbReference type="PANTHER" id="PTHR33531:SF7">
    <property type="entry name" value="HYPOTHETICAL MEMBRANE PROTEIN, CONSERVED"/>
    <property type="match status" value="1"/>
</dbReference>
<proteinExistence type="predicted"/>
<dbReference type="Pfam" id="PF02915">
    <property type="entry name" value="Rubrerythrin"/>
    <property type="match status" value="1"/>
</dbReference>
<accession>A0A370DXV2</accession>
<reference evidence="2 3" key="1">
    <citation type="journal article" date="2018" name="ISME J.">
        <title>Endosymbiont genomes yield clues of tubeworm success.</title>
        <authorList>
            <person name="Li Y."/>
            <person name="Liles M.R."/>
            <person name="Halanych K.M."/>
        </authorList>
    </citation>
    <scope>NUCLEOTIDE SEQUENCE [LARGE SCALE GENOMIC DNA]</scope>
    <source>
        <strain evidence="2">A1422</strain>
    </source>
</reference>
<dbReference type="InterPro" id="IPR009078">
    <property type="entry name" value="Ferritin-like_SF"/>
</dbReference>
<evidence type="ECO:0000259" key="1">
    <source>
        <dbReference type="Pfam" id="PF02915"/>
    </source>
</evidence>
<dbReference type="CDD" id="cd01045">
    <property type="entry name" value="Ferritin_like_AB"/>
    <property type="match status" value="1"/>
</dbReference>
<dbReference type="EMBL" id="QFXD01000188">
    <property type="protein sequence ID" value="RDH89898.1"/>
    <property type="molecule type" value="Genomic_DNA"/>
</dbReference>
<evidence type="ECO:0000313" key="3">
    <source>
        <dbReference type="Proteomes" id="UP000255508"/>
    </source>
</evidence>
<dbReference type="InterPro" id="IPR003251">
    <property type="entry name" value="Rr_diiron-bd_dom"/>
</dbReference>
<dbReference type="SUPFAM" id="SSF47240">
    <property type="entry name" value="Ferritin-like"/>
    <property type="match status" value="1"/>
</dbReference>
<dbReference type="AlphaFoldDB" id="A0A370DXV2"/>
<feature type="domain" description="Rubrerythrin diiron-binding" evidence="1">
    <location>
        <begin position="112"/>
        <end position="163"/>
    </location>
</feature>
<sequence length="170" mass="19109">MSHEGEGHQSGYDRLQSKKSLKEIIEVATELERTARNFYTALIPNVSKRIRCLVEELAAEEQGHFDLFNELAVNPSIENEIERAVAVPVSDSRFSDCIQLPDLGENPDDQTVLQYALGREQAAMEQYTALAESTESGAIHDLFIFLAREETLHKQALEKLYYEVVHSGGV</sequence>
<gene>
    <name evidence="2" type="ORF">DIZ79_10420</name>
</gene>
<dbReference type="InterPro" id="IPR012347">
    <property type="entry name" value="Ferritin-like"/>
</dbReference>
<organism evidence="2 3">
    <name type="scientific">endosymbiont of Lamellibrachia luymesi</name>
    <dbReference type="NCBI Taxonomy" id="2200907"/>
    <lineage>
        <taxon>Bacteria</taxon>
        <taxon>Pseudomonadati</taxon>
        <taxon>Pseudomonadota</taxon>
        <taxon>Gammaproteobacteria</taxon>
        <taxon>sulfur-oxidizing symbionts</taxon>
    </lineage>
</organism>